<reference evidence="2 3" key="1">
    <citation type="submission" date="2018-09" db="EMBL/GenBank/DDBJ databases">
        <authorList>
            <person name="Zhu H."/>
        </authorList>
    </citation>
    <scope>NUCLEOTIDE SEQUENCE [LARGE SCALE GENOMIC DNA]</scope>
    <source>
        <strain evidence="2 3">K1W22B-8</strain>
    </source>
</reference>
<comment type="caution">
    <text evidence="2">The sequence shown here is derived from an EMBL/GenBank/DDBJ whole genome shotgun (WGS) entry which is preliminary data.</text>
</comment>
<keyword evidence="1" id="KW-1133">Transmembrane helix</keyword>
<evidence type="ECO:0000256" key="1">
    <source>
        <dbReference type="SAM" id="Phobius"/>
    </source>
</evidence>
<protein>
    <submittedName>
        <fullName evidence="2">Uncharacterized protein</fullName>
    </submittedName>
</protein>
<evidence type="ECO:0000313" key="2">
    <source>
        <dbReference type="EMBL" id="RJF87763.1"/>
    </source>
</evidence>
<name>A0A418WCJ9_9PROT</name>
<accession>A0A418WCJ9</accession>
<dbReference type="AlphaFoldDB" id="A0A418WCJ9"/>
<dbReference type="Proteomes" id="UP000284605">
    <property type="component" value="Unassembled WGS sequence"/>
</dbReference>
<gene>
    <name evidence="2" type="ORF">D3874_12620</name>
</gene>
<organism evidence="2 3">
    <name type="scientific">Oleomonas cavernae</name>
    <dbReference type="NCBI Taxonomy" id="2320859"/>
    <lineage>
        <taxon>Bacteria</taxon>
        <taxon>Pseudomonadati</taxon>
        <taxon>Pseudomonadota</taxon>
        <taxon>Alphaproteobacteria</taxon>
        <taxon>Acetobacterales</taxon>
        <taxon>Acetobacteraceae</taxon>
        <taxon>Oleomonas</taxon>
    </lineage>
</organism>
<dbReference type="RefSeq" id="WP_119778400.1">
    <property type="nucleotide sequence ID" value="NZ_QYUK01000011.1"/>
</dbReference>
<proteinExistence type="predicted"/>
<dbReference type="EMBL" id="QYUK01000011">
    <property type="protein sequence ID" value="RJF87763.1"/>
    <property type="molecule type" value="Genomic_DNA"/>
</dbReference>
<evidence type="ECO:0000313" key="3">
    <source>
        <dbReference type="Proteomes" id="UP000284605"/>
    </source>
</evidence>
<keyword evidence="1" id="KW-0812">Transmembrane</keyword>
<feature type="transmembrane region" description="Helical" evidence="1">
    <location>
        <begin position="60"/>
        <end position="88"/>
    </location>
</feature>
<keyword evidence="1" id="KW-0472">Membrane</keyword>
<feature type="transmembrane region" description="Helical" evidence="1">
    <location>
        <begin position="14"/>
        <end position="33"/>
    </location>
</feature>
<keyword evidence="3" id="KW-1185">Reference proteome</keyword>
<sequence length="104" mass="11497">MLPMPEGTEEVTRAYRWMWLAIVTLGLGALVAWRQARQFDQDDPFTAAHRRHISRSVGQCAAVFGLGILLSATAVGIFVQAAAIIWYLHRYATGSVLAEDRLAP</sequence>